<name>A0ABS6BAJ9_9NOCA</name>
<dbReference type="EMBL" id="JAHKNI010000020">
    <property type="protein sequence ID" value="MBU3067310.1"/>
    <property type="molecule type" value="Genomic_DNA"/>
</dbReference>
<dbReference type="CDD" id="cd06558">
    <property type="entry name" value="crotonase-like"/>
    <property type="match status" value="1"/>
</dbReference>
<sequence length="269" mass="28854">MSTVRFEQDDSLGRIVLASPPFNFVSAQYNNDLIAAVHDATDSDIRALLIHAEGPNFSVGGAVHEWPGKSYNWFRTFVSEVTSSYRAIESMRIPVVAALRGQTTGGGFELALAADFIVASENTVLWCVEINSAQVPLAGGYQRLASLIGPGAARRMVMLGERTPITQVPQVADFIVPDDKLDDTARELATRLSKGPTRAYAAAKSLLKAWSVGGIPAADKLMLDLSIDTYNTDDAQKAISAGAAVYEALLRGDAPPTGDADFRTEYTGR</sequence>
<dbReference type="InterPro" id="IPR018376">
    <property type="entry name" value="Enoyl-CoA_hyd/isom_CS"/>
</dbReference>
<dbReference type="InterPro" id="IPR001753">
    <property type="entry name" value="Enoyl-CoA_hydra/iso"/>
</dbReference>
<dbReference type="PANTHER" id="PTHR11941">
    <property type="entry name" value="ENOYL-COA HYDRATASE-RELATED"/>
    <property type="match status" value="1"/>
</dbReference>
<evidence type="ECO:0000256" key="3">
    <source>
        <dbReference type="ARBA" id="ARBA00022832"/>
    </source>
</evidence>
<evidence type="ECO:0000256" key="6">
    <source>
        <dbReference type="RuleBase" id="RU003707"/>
    </source>
</evidence>
<keyword evidence="8" id="KW-1185">Reference proteome</keyword>
<proteinExistence type="inferred from homology"/>
<evidence type="ECO:0000256" key="5">
    <source>
        <dbReference type="ARBA" id="ARBA00023717"/>
    </source>
</evidence>
<evidence type="ECO:0000313" key="8">
    <source>
        <dbReference type="Proteomes" id="UP000733379"/>
    </source>
</evidence>
<comment type="catalytic activity">
    <reaction evidence="4">
        <text>a (3S)-3-hydroxyacyl-CoA = a (2E)-enoyl-CoA + H2O</text>
        <dbReference type="Rhea" id="RHEA:16105"/>
        <dbReference type="ChEBI" id="CHEBI:15377"/>
        <dbReference type="ChEBI" id="CHEBI:57318"/>
        <dbReference type="ChEBI" id="CHEBI:58856"/>
        <dbReference type="EC" id="4.2.1.17"/>
    </reaction>
</comment>
<keyword evidence="3" id="KW-0276">Fatty acid metabolism</keyword>
<protein>
    <submittedName>
        <fullName evidence="7">Enoyl-CoA hydratase/isomerase family protein</fullName>
    </submittedName>
</protein>
<dbReference type="Pfam" id="PF00378">
    <property type="entry name" value="ECH_1"/>
    <property type="match status" value="1"/>
</dbReference>
<dbReference type="Proteomes" id="UP000733379">
    <property type="component" value="Unassembled WGS sequence"/>
</dbReference>
<evidence type="ECO:0000256" key="1">
    <source>
        <dbReference type="ARBA" id="ARBA00002994"/>
    </source>
</evidence>
<evidence type="ECO:0000256" key="2">
    <source>
        <dbReference type="ARBA" id="ARBA00005254"/>
    </source>
</evidence>
<comment type="catalytic activity">
    <reaction evidence="5">
        <text>a 4-saturated-(3S)-3-hydroxyacyl-CoA = a (3E)-enoyl-CoA + H2O</text>
        <dbReference type="Rhea" id="RHEA:20724"/>
        <dbReference type="ChEBI" id="CHEBI:15377"/>
        <dbReference type="ChEBI" id="CHEBI:58521"/>
        <dbReference type="ChEBI" id="CHEBI:137480"/>
        <dbReference type="EC" id="4.2.1.17"/>
    </reaction>
</comment>
<dbReference type="PROSITE" id="PS00166">
    <property type="entry name" value="ENOYL_COA_HYDRATASE"/>
    <property type="match status" value="1"/>
</dbReference>
<gene>
    <name evidence="7" type="ORF">KO481_38040</name>
</gene>
<organism evidence="7 8">
    <name type="scientific">Nocardia albiluteola</name>
    <dbReference type="NCBI Taxonomy" id="2842303"/>
    <lineage>
        <taxon>Bacteria</taxon>
        <taxon>Bacillati</taxon>
        <taxon>Actinomycetota</taxon>
        <taxon>Actinomycetes</taxon>
        <taxon>Mycobacteriales</taxon>
        <taxon>Nocardiaceae</taxon>
        <taxon>Nocardia</taxon>
    </lineage>
</organism>
<dbReference type="InterPro" id="IPR029045">
    <property type="entry name" value="ClpP/crotonase-like_dom_sf"/>
</dbReference>
<evidence type="ECO:0000256" key="4">
    <source>
        <dbReference type="ARBA" id="ARBA00023709"/>
    </source>
</evidence>
<reference evidence="7 8" key="1">
    <citation type="submission" date="2021-06" db="EMBL/GenBank/DDBJ databases">
        <title>Actinomycetes sequencing.</title>
        <authorList>
            <person name="Shan Q."/>
        </authorList>
    </citation>
    <scope>NUCLEOTIDE SEQUENCE [LARGE SCALE GENOMIC DNA]</scope>
    <source>
        <strain evidence="7 8">NEAU-G5</strain>
    </source>
</reference>
<accession>A0ABS6BAJ9</accession>
<dbReference type="Gene3D" id="3.90.226.10">
    <property type="entry name" value="2-enoyl-CoA Hydratase, Chain A, domain 1"/>
    <property type="match status" value="1"/>
</dbReference>
<dbReference type="SUPFAM" id="SSF52096">
    <property type="entry name" value="ClpP/crotonase"/>
    <property type="match status" value="1"/>
</dbReference>
<keyword evidence="3" id="KW-0443">Lipid metabolism</keyword>
<comment type="function">
    <text evidence="1">Could possibly oxidize fatty acids using specific components.</text>
</comment>
<comment type="caution">
    <text evidence="7">The sequence shown here is derived from an EMBL/GenBank/DDBJ whole genome shotgun (WGS) entry which is preliminary data.</text>
</comment>
<evidence type="ECO:0000313" key="7">
    <source>
        <dbReference type="EMBL" id="MBU3067310.1"/>
    </source>
</evidence>
<dbReference type="PANTHER" id="PTHR11941:SF54">
    <property type="entry name" value="ENOYL-COA HYDRATASE, MITOCHONDRIAL"/>
    <property type="match status" value="1"/>
</dbReference>
<comment type="similarity">
    <text evidence="2 6">Belongs to the enoyl-CoA hydratase/isomerase family.</text>
</comment>
<dbReference type="RefSeq" id="WP_215923393.1">
    <property type="nucleotide sequence ID" value="NZ_JAHKNI010000020.1"/>
</dbReference>